<feature type="transmembrane region" description="Helical" evidence="1">
    <location>
        <begin position="79"/>
        <end position="95"/>
    </location>
</feature>
<feature type="transmembrane region" description="Helical" evidence="1">
    <location>
        <begin position="130"/>
        <end position="147"/>
    </location>
</feature>
<dbReference type="RefSeq" id="WP_136835544.1">
    <property type="nucleotide sequence ID" value="NZ_SWBQ01000002.1"/>
</dbReference>
<gene>
    <name evidence="3" type="ORF">FA047_08520</name>
</gene>
<evidence type="ECO:0000256" key="1">
    <source>
        <dbReference type="SAM" id="Phobius"/>
    </source>
</evidence>
<feature type="domain" description="Signal transduction histidine kinase internal region" evidence="2">
    <location>
        <begin position="273"/>
        <end position="349"/>
    </location>
</feature>
<keyword evidence="3" id="KW-0808">Transferase</keyword>
<dbReference type="Pfam" id="PF06580">
    <property type="entry name" value="His_kinase"/>
    <property type="match status" value="1"/>
</dbReference>
<dbReference type="PANTHER" id="PTHR34220">
    <property type="entry name" value="SENSOR HISTIDINE KINASE YPDA"/>
    <property type="match status" value="1"/>
</dbReference>
<keyword evidence="1" id="KW-0472">Membrane</keyword>
<feature type="transmembrane region" description="Helical" evidence="1">
    <location>
        <begin position="153"/>
        <end position="171"/>
    </location>
</feature>
<dbReference type="GO" id="GO:0016020">
    <property type="term" value="C:membrane"/>
    <property type="evidence" value="ECO:0007669"/>
    <property type="project" value="InterPro"/>
</dbReference>
<comment type="caution">
    <text evidence="3">The sequence shown here is derived from an EMBL/GenBank/DDBJ whole genome shotgun (WGS) entry which is preliminary data.</text>
</comment>
<reference evidence="3 4" key="1">
    <citation type="submission" date="2019-04" db="EMBL/GenBank/DDBJ databases">
        <title>Pedobacter sp. RP-3-15 sp. nov., isolated from Arctic soil.</title>
        <authorList>
            <person name="Dahal R.H."/>
            <person name="Kim D.-U."/>
        </authorList>
    </citation>
    <scope>NUCLEOTIDE SEQUENCE [LARGE SCALE GENOMIC DNA]</scope>
    <source>
        <strain evidence="3 4">RP-3-15</strain>
    </source>
</reference>
<name>A0A4U1CJU9_9SPHI</name>
<dbReference type="InterPro" id="IPR050640">
    <property type="entry name" value="Bact_2-comp_sensor_kinase"/>
</dbReference>
<dbReference type="OrthoDB" id="9792992at2"/>
<dbReference type="EMBL" id="SWBQ01000002">
    <property type="protein sequence ID" value="TKC07290.1"/>
    <property type="molecule type" value="Genomic_DNA"/>
</dbReference>
<proteinExistence type="predicted"/>
<keyword evidence="4" id="KW-1185">Reference proteome</keyword>
<evidence type="ECO:0000313" key="4">
    <source>
        <dbReference type="Proteomes" id="UP000307244"/>
    </source>
</evidence>
<protein>
    <submittedName>
        <fullName evidence="3">Histidine kinase</fullName>
    </submittedName>
</protein>
<dbReference type="Proteomes" id="UP000307244">
    <property type="component" value="Unassembled WGS sequence"/>
</dbReference>
<dbReference type="GO" id="GO:0000155">
    <property type="term" value="F:phosphorelay sensor kinase activity"/>
    <property type="evidence" value="ECO:0007669"/>
    <property type="project" value="InterPro"/>
</dbReference>
<dbReference type="Gene3D" id="3.30.565.10">
    <property type="entry name" value="Histidine kinase-like ATPase, C-terminal domain"/>
    <property type="match status" value="1"/>
</dbReference>
<dbReference type="PANTHER" id="PTHR34220:SF7">
    <property type="entry name" value="SENSOR HISTIDINE KINASE YPDA"/>
    <property type="match status" value="1"/>
</dbReference>
<organism evidence="3 4">
    <name type="scientific">Pedobacter frigoris</name>
    <dbReference type="NCBI Taxonomy" id="2571272"/>
    <lineage>
        <taxon>Bacteria</taxon>
        <taxon>Pseudomonadati</taxon>
        <taxon>Bacteroidota</taxon>
        <taxon>Sphingobacteriia</taxon>
        <taxon>Sphingobacteriales</taxon>
        <taxon>Sphingobacteriaceae</taxon>
        <taxon>Pedobacter</taxon>
    </lineage>
</organism>
<sequence length="469" mass="54308">MIKLKESTKIELLAFTGCIILALLFSTAQAISEHYSTENHIYYNNFWISLLFSHMITCIAYLILCLYVQNEMEQGDTPPSNAIILICILINVCFITEIINIYFTILLSLRMAVIYFTANKHNPGNKLHKEALALFACSIFIHASVILLNGHHYIIGFFLVITPIAILHYLYDMYMYLPSTKQKRFAWLRYIGFTILATIITYIPVFALVSIFFPNNDYSNSYNDDIMKILLIVNLPVQLILVPLFTWNVYKSRLRKNNEEILSLKTELGKSDANLNFLKSQINPHFLFNSLNTLYGTALQEKAERTGEGIQKLGDMMRFMLQENIEDKILLSRDVDYLNNYISIQKLRTSISPDIVIETQIEEQHNNLQITPMLLIPFVENAFKHGISLQYLSHIKITLQTDKNKLYFDVHNSIHVKKDNDPERLQSGIGLQNVKQRLALIYPNKHELIIRENAKEFFIHLTLQLEGNN</sequence>
<keyword evidence="3" id="KW-0418">Kinase</keyword>
<dbReference type="InterPro" id="IPR010559">
    <property type="entry name" value="Sig_transdc_His_kin_internal"/>
</dbReference>
<evidence type="ECO:0000313" key="3">
    <source>
        <dbReference type="EMBL" id="TKC07290.1"/>
    </source>
</evidence>
<feature type="transmembrane region" description="Helical" evidence="1">
    <location>
        <begin position="226"/>
        <end position="247"/>
    </location>
</feature>
<dbReference type="InterPro" id="IPR036890">
    <property type="entry name" value="HATPase_C_sf"/>
</dbReference>
<dbReference type="AlphaFoldDB" id="A0A4U1CJU9"/>
<keyword evidence="1" id="KW-0812">Transmembrane</keyword>
<feature type="transmembrane region" description="Helical" evidence="1">
    <location>
        <begin position="46"/>
        <end position="67"/>
    </location>
</feature>
<feature type="transmembrane region" description="Helical" evidence="1">
    <location>
        <begin position="191"/>
        <end position="214"/>
    </location>
</feature>
<keyword evidence="1" id="KW-1133">Transmembrane helix</keyword>
<evidence type="ECO:0000259" key="2">
    <source>
        <dbReference type="Pfam" id="PF06580"/>
    </source>
</evidence>
<accession>A0A4U1CJU9</accession>